<protein>
    <submittedName>
        <fullName evidence="3">Uncharacterized protein</fullName>
    </submittedName>
</protein>
<keyword evidence="2" id="KW-0812">Transmembrane</keyword>
<name>A0A087BS46_BIFLN</name>
<dbReference type="AlphaFoldDB" id="A0A087BS46"/>
<reference evidence="3 4" key="1">
    <citation type="submission" date="2014-03" db="EMBL/GenBank/DDBJ databases">
        <title>Genomics of Bifidobacteria.</title>
        <authorList>
            <person name="Ventura M."/>
            <person name="Milani C."/>
            <person name="Lugli G.A."/>
        </authorList>
    </citation>
    <scope>NUCLEOTIDE SEQUENCE [LARGE SCALE GENOMIC DNA]</scope>
    <source>
        <strain evidence="3 4">LMG 21814</strain>
    </source>
</reference>
<evidence type="ECO:0000313" key="3">
    <source>
        <dbReference type="EMBL" id="KFI73846.1"/>
    </source>
</evidence>
<evidence type="ECO:0000256" key="1">
    <source>
        <dbReference type="SAM" id="MobiDB-lite"/>
    </source>
</evidence>
<dbReference type="Proteomes" id="UP000029024">
    <property type="component" value="Unassembled WGS sequence"/>
</dbReference>
<proteinExistence type="predicted"/>
<feature type="compositionally biased region" description="Low complexity" evidence="1">
    <location>
        <begin position="9"/>
        <end position="21"/>
    </location>
</feature>
<dbReference type="EMBL" id="JGZA01000001">
    <property type="protein sequence ID" value="KFI73846.1"/>
    <property type="molecule type" value="Genomic_DNA"/>
</dbReference>
<keyword evidence="2" id="KW-1133">Transmembrane helix</keyword>
<evidence type="ECO:0000313" key="4">
    <source>
        <dbReference type="Proteomes" id="UP000029024"/>
    </source>
</evidence>
<feature type="transmembrane region" description="Helical" evidence="2">
    <location>
        <begin position="39"/>
        <end position="66"/>
    </location>
</feature>
<feature type="compositionally biased region" description="Polar residues" evidence="1">
    <location>
        <begin position="71"/>
        <end position="89"/>
    </location>
</feature>
<feature type="region of interest" description="Disordered" evidence="1">
    <location>
        <begin position="1"/>
        <end position="32"/>
    </location>
</feature>
<sequence>MPLPPSFNTATAPTSTLSTAPGNGGAAQPRSGGSAGKKILLGVVIALVVVVGVLVALVATGTVHWFDGGASSPNTTSSGTATKQSGNQGSASKSKDKAKPAKTCDAAPDMTVSSIKSESDNLIVTILATSNCDDKNASTKFNDSATRLTLQDSDDNVVADAVFDFSGDNAKTISGDTGTKIKVSYASSQYYRPANEIGANPSDLSVKSVTGSDKGAGAAASSDSGVISGSNVTDDEAENNASKALDWQVEHDKDSAELFYSTYTAQLSSKRKGMEAEGKTWNYRDILAQFITMHNKNSNVLLIWSGDWPAYSSNSDKYYVILAGEGFDSTDEAWNWCKANNYGPNDCMPIDLQ</sequence>
<evidence type="ECO:0000256" key="2">
    <source>
        <dbReference type="SAM" id="Phobius"/>
    </source>
</evidence>
<accession>A0A087BS46</accession>
<feature type="compositionally biased region" description="Low complexity" evidence="1">
    <location>
        <begin position="211"/>
        <end position="230"/>
    </location>
</feature>
<comment type="caution">
    <text evidence="3">The sequence shown here is derived from an EMBL/GenBank/DDBJ whole genome shotgun (WGS) entry which is preliminary data.</text>
</comment>
<feature type="region of interest" description="Disordered" evidence="1">
    <location>
        <begin position="68"/>
        <end position="105"/>
    </location>
</feature>
<organism evidence="3 4">
    <name type="scientific">Bifidobacterium longum subsp. suis</name>
    <dbReference type="NCBI Taxonomy" id="1695"/>
    <lineage>
        <taxon>Bacteria</taxon>
        <taxon>Bacillati</taxon>
        <taxon>Actinomycetota</taxon>
        <taxon>Actinomycetes</taxon>
        <taxon>Bifidobacteriales</taxon>
        <taxon>Bifidobacteriaceae</taxon>
        <taxon>Bifidobacterium</taxon>
    </lineage>
</organism>
<keyword evidence="2" id="KW-0472">Membrane</keyword>
<gene>
    <name evidence="3" type="ORF">BLSS_0542</name>
</gene>
<feature type="region of interest" description="Disordered" evidence="1">
    <location>
        <begin position="201"/>
        <end position="238"/>
    </location>
</feature>